<organism evidence="5 6">
    <name type="scientific">Bacteriovorax antarcticus</name>
    <dbReference type="NCBI Taxonomy" id="3088717"/>
    <lineage>
        <taxon>Bacteria</taxon>
        <taxon>Pseudomonadati</taxon>
        <taxon>Bdellovibrionota</taxon>
        <taxon>Bacteriovoracia</taxon>
        <taxon>Bacteriovoracales</taxon>
        <taxon>Bacteriovoracaceae</taxon>
        <taxon>Bacteriovorax</taxon>
    </lineage>
</organism>
<feature type="region of interest" description="Disordered" evidence="3">
    <location>
        <begin position="72"/>
        <end position="92"/>
    </location>
</feature>
<protein>
    <submittedName>
        <fullName evidence="5">RNA-binding protein</fullName>
    </submittedName>
</protein>
<evidence type="ECO:0000256" key="1">
    <source>
        <dbReference type="ARBA" id="ARBA00022737"/>
    </source>
</evidence>
<dbReference type="Proteomes" id="UP001302274">
    <property type="component" value="Unassembled WGS sequence"/>
</dbReference>
<dbReference type="PANTHER" id="PTHR48025">
    <property type="entry name" value="OS02G0815200 PROTEIN"/>
    <property type="match status" value="1"/>
</dbReference>
<feature type="domain" description="RRM" evidence="4">
    <location>
        <begin position="3"/>
        <end position="81"/>
    </location>
</feature>
<comment type="caution">
    <text evidence="5">The sequence shown here is derived from an EMBL/GenBank/DDBJ whole genome shotgun (WGS) entry which is preliminary data.</text>
</comment>
<dbReference type="CDD" id="cd21608">
    <property type="entry name" value="RRM2_NsCP33_like"/>
    <property type="match status" value="1"/>
</dbReference>
<evidence type="ECO:0000259" key="4">
    <source>
        <dbReference type="PROSITE" id="PS50102"/>
    </source>
</evidence>
<evidence type="ECO:0000256" key="2">
    <source>
        <dbReference type="ARBA" id="ARBA00022884"/>
    </source>
</evidence>
<keyword evidence="2" id="KW-0694">RNA-binding</keyword>
<reference evidence="5 6" key="1">
    <citation type="submission" date="2023-11" db="EMBL/GenBank/DDBJ databases">
        <title>A Novel Polar Bacteriovorax (B. antarcticus) Isolated from the Biocrust in Antarctica.</title>
        <authorList>
            <person name="Mun W."/>
            <person name="Choi S.Y."/>
            <person name="Mitchell R.J."/>
        </authorList>
    </citation>
    <scope>NUCLEOTIDE SEQUENCE [LARGE SCALE GENOMIC DNA]</scope>
    <source>
        <strain evidence="5 6">PP10</strain>
    </source>
</reference>
<dbReference type="RefSeq" id="WP_323576853.1">
    <property type="nucleotide sequence ID" value="NZ_JAYGJQ010000002.1"/>
</dbReference>
<proteinExistence type="predicted"/>
<dbReference type="EMBL" id="JAYGJQ010000002">
    <property type="protein sequence ID" value="MEA9356959.1"/>
    <property type="molecule type" value="Genomic_DNA"/>
</dbReference>
<keyword evidence="1" id="KW-0677">Repeat</keyword>
<accession>A0ABU5VV86</accession>
<evidence type="ECO:0000313" key="6">
    <source>
        <dbReference type="Proteomes" id="UP001302274"/>
    </source>
</evidence>
<dbReference type="SMART" id="SM00360">
    <property type="entry name" value="RRM"/>
    <property type="match status" value="1"/>
</dbReference>
<dbReference type="Pfam" id="PF00076">
    <property type="entry name" value="RRM_1"/>
    <property type="match status" value="1"/>
</dbReference>
<name>A0ABU5VV86_9BACT</name>
<dbReference type="InterPro" id="IPR048289">
    <property type="entry name" value="RRM2_NsCP33-like"/>
</dbReference>
<sequence length="92" mass="10062">MSQKIYVGNLGYSVTSETLSDKFAQFGTVQSAKVIIDRDTNRSKGFAFVEMSSSSEAADAISGLNGTEFEGRNMNVSEAKEMAPKPRTNSRW</sequence>
<gene>
    <name evidence="5" type="ORF">SHI21_12110</name>
</gene>
<dbReference type="InterPro" id="IPR035979">
    <property type="entry name" value="RBD_domain_sf"/>
</dbReference>
<dbReference type="InterPro" id="IPR012677">
    <property type="entry name" value="Nucleotide-bd_a/b_plait_sf"/>
</dbReference>
<dbReference type="Gene3D" id="3.30.70.330">
    <property type="match status" value="1"/>
</dbReference>
<dbReference type="InterPro" id="IPR050502">
    <property type="entry name" value="Euk_RNA-bind_prot"/>
</dbReference>
<dbReference type="SUPFAM" id="SSF54928">
    <property type="entry name" value="RNA-binding domain, RBD"/>
    <property type="match status" value="1"/>
</dbReference>
<evidence type="ECO:0000313" key="5">
    <source>
        <dbReference type="EMBL" id="MEA9356959.1"/>
    </source>
</evidence>
<dbReference type="PROSITE" id="PS50102">
    <property type="entry name" value="RRM"/>
    <property type="match status" value="1"/>
</dbReference>
<dbReference type="InterPro" id="IPR000504">
    <property type="entry name" value="RRM_dom"/>
</dbReference>
<keyword evidence="6" id="KW-1185">Reference proteome</keyword>
<evidence type="ECO:0000256" key="3">
    <source>
        <dbReference type="SAM" id="MobiDB-lite"/>
    </source>
</evidence>
<dbReference type="PANTHER" id="PTHR48025:SF1">
    <property type="entry name" value="RRM DOMAIN-CONTAINING PROTEIN"/>
    <property type="match status" value="1"/>
</dbReference>